<evidence type="ECO:0000313" key="3">
    <source>
        <dbReference type="Proteomes" id="UP001283361"/>
    </source>
</evidence>
<dbReference type="EMBL" id="JAWDGP010000782">
    <property type="protein sequence ID" value="KAK3797289.1"/>
    <property type="molecule type" value="Genomic_DNA"/>
</dbReference>
<evidence type="ECO:0000313" key="2">
    <source>
        <dbReference type="EMBL" id="KAK3797289.1"/>
    </source>
</evidence>
<keyword evidence="1" id="KW-0812">Transmembrane</keyword>
<gene>
    <name evidence="2" type="ORF">RRG08_052214</name>
</gene>
<name>A0AAE1B016_9GAST</name>
<keyword evidence="1" id="KW-0472">Membrane</keyword>
<sequence length="161" mass="18239">MKPNRGEESIIPSIPVLMNFTPTDLTSQVDAVLRPVHPQAIHGTVTGARSATAAGAAISMMVSLFGQRYQNKMVRDTYKHHIYPASKQNIFLLNFNHVILTLDADWLKGEQPVYKPYSETRFLLIPFWILLMIISLLSFSTFYDFQFVPSTIPYFTISALV</sequence>
<protein>
    <submittedName>
        <fullName evidence="2">Uncharacterized protein</fullName>
    </submittedName>
</protein>
<comment type="caution">
    <text evidence="2">The sequence shown here is derived from an EMBL/GenBank/DDBJ whole genome shotgun (WGS) entry which is preliminary data.</text>
</comment>
<keyword evidence="1" id="KW-1133">Transmembrane helix</keyword>
<organism evidence="2 3">
    <name type="scientific">Elysia crispata</name>
    <name type="common">lettuce slug</name>
    <dbReference type="NCBI Taxonomy" id="231223"/>
    <lineage>
        <taxon>Eukaryota</taxon>
        <taxon>Metazoa</taxon>
        <taxon>Spiralia</taxon>
        <taxon>Lophotrochozoa</taxon>
        <taxon>Mollusca</taxon>
        <taxon>Gastropoda</taxon>
        <taxon>Heterobranchia</taxon>
        <taxon>Euthyneura</taxon>
        <taxon>Panpulmonata</taxon>
        <taxon>Sacoglossa</taxon>
        <taxon>Placobranchoidea</taxon>
        <taxon>Plakobranchidae</taxon>
        <taxon>Elysia</taxon>
    </lineage>
</organism>
<proteinExistence type="predicted"/>
<dbReference type="Proteomes" id="UP001283361">
    <property type="component" value="Unassembled WGS sequence"/>
</dbReference>
<evidence type="ECO:0000256" key="1">
    <source>
        <dbReference type="SAM" id="Phobius"/>
    </source>
</evidence>
<feature type="transmembrane region" description="Helical" evidence="1">
    <location>
        <begin position="122"/>
        <end position="143"/>
    </location>
</feature>
<keyword evidence="3" id="KW-1185">Reference proteome</keyword>
<dbReference type="AlphaFoldDB" id="A0AAE1B016"/>
<reference evidence="2" key="1">
    <citation type="journal article" date="2023" name="G3 (Bethesda)">
        <title>A reference genome for the long-term kleptoplast-retaining sea slug Elysia crispata morphotype clarki.</title>
        <authorList>
            <person name="Eastman K.E."/>
            <person name="Pendleton A.L."/>
            <person name="Shaikh M.A."/>
            <person name="Suttiyut T."/>
            <person name="Ogas R."/>
            <person name="Tomko P."/>
            <person name="Gavelis G."/>
            <person name="Widhalm J.R."/>
            <person name="Wisecaver J.H."/>
        </authorList>
    </citation>
    <scope>NUCLEOTIDE SEQUENCE</scope>
    <source>
        <strain evidence="2">ECLA1</strain>
    </source>
</reference>
<accession>A0AAE1B016</accession>